<gene>
    <name evidence="4 5" type="primary">LOC114246479</name>
</gene>
<reference evidence="4 5" key="1">
    <citation type="submission" date="2025-04" db="UniProtKB">
        <authorList>
            <consortium name="RefSeq"/>
        </authorList>
    </citation>
    <scope>IDENTIFICATION</scope>
    <source>
        <tissue evidence="4 5">Silk gland</tissue>
    </source>
</reference>
<feature type="signal peptide" evidence="2">
    <location>
        <begin position="1"/>
        <end position="17"/>
    </location>
</feature>
<keyword evidence="1" id="KW-1133">Transmembrane helix</keyword>
<keyword evidence="1" id="KW-0812">Transmembrane</keyword>
<protein>
    <submittedName>
        <fullName evidence="4 5">Uncharacterized protein LOC114246479</fullName>
    </submittedName>
</protein>
<evidence type="ECO:0000313" key="3">
    <source>
        <dbReference type="Proteomes" id="UP000504629"/>
    </source>
</evidence>
<proteinExistence type="predicted"/>
<dbReference type="KEGG" id="bman:114246479"/>
<evidence type="ECO:0000256" key="2">
    <source>
        <dbReference type="SAM" id="SignalP"/>
    </source>
</evidence>
<evidence type="ECO:0000313" key="4">
    <source>
        <dbReference type="RefSeq" id="XP_028034817.1"/>
    </source>
</evidence>
<dbReference type="OrthoDB" id="6618165at2759"/>
<dbReference type="AlphaFoldDB" id="A0A6J2JZG3"/>
<evidence type="ECO:0000256" key="1">
    <source>
        <dbReference type="SAM" id="Phobius"/>
    </source>
</evidence>
<dbReference type="GeneID" id="114246479"/>
<keyword evidence="3" id="KW-1185">Reference proteome</keyword>
<name>A0A6J2JZG3_BOMMA</name>
<accession>A0A6J2JZG3</accession>
<sequence length="269" mass="30450">MFKSIIILSALIVFAIAAELPISHRSSEKQVFKTDLRSNEGFEAQAVFKDELKDISHPVYKADERIEKNEGRVRIEPVRPTGPVIQQDRMLADEPMPSTDVNRNDNIGMPNYGFEPIQSEVTFPGVPYAPGYNYDTGYLSSNNYDLYRDNYLMEPDTSSLGLVWGQLPNARTIVYALGRTLNWVFSSIFVLLLGSILTLGVCSYTNLCTLTFHGIGPIHEEMRSLMTPERLEKISTAADFVKNAIDKYQKIQKVTNLNNVRSRRAIYNL</sequence>
<feature type="transmembrane region" description="Helical" evidence="1">
    <location>
        <begin position="183"/>
        <end position="204"/>
    </location>
</feature>
<dbReference type="RefSeq" id="XP_028034817.1">
    <property type="nucleotide sequence ID" value="XM_028179016.1"/>
</dbReference>
<feature type="chain" id="PRO_5044640808" evidence="2">
    <location>
        <begin position="18"/>
        <end position="269"/>
    </location>
</feature>
<dbReference type="RefSeq" id="XP_028034818.1">
    <property type="nucleotide sequence ID" value="XM_028179017.1"/>
</dbReference>
<evidence type="ECO:0000313" key="5">
    <source>
        <dbReference type="RefSeq" id="XP_028034818.1"/>
    </source>
</evidence>
<keyword evidence="1" id="KW-0472">Membrane</keyword>
<dbReference type="Proteomes" id="UP000504629">
    <property type="component" value="Unplaced"/>
</dbReference>
<organism evidence="3 5">
    <name type="scientific">Bombyx mandarina</name>
    <name type="common">Wild silk moth</name>
    <name type="synonym">Wild silkworm</name>
    <dbReference type="NCBI Taxonomy" id="7092"/>
    <lineage>
        <taxon>Eukaryota</taxon>
        <taxon>Metazoa</taxon>
        <taxon>Ecdysozoa</taxon>
        <taxon>Arthropoda</taxon>
        <taxon>Hexapoda</taxon>
        <taxon>Insecta</taxon>
        <taxon>Pterygota</taxon>
        <taxon>Neoptera</taxon>
        <taxon>Endopterygota</taxon>
        <taxon>Lepidoptera</taxon>
        <taxon>Glossata</taxon>
        <taxon>Ditrysia</taxon>
        <taxon>Bombycoidea</taxon>
        <taxon>Bombycidae</taxon>
        <taxon>Bombycinae</taxon>
        <taxon>Bombyx</taxon>
    </lineage>
</organism>
<keyword evidence="2" id="KW-0732">Signal</keyword>